<feature type="chain" id="PRO_5017202103" description="LPS export ABC transporter periplasmic protein LptC" evidence="1">
    <location>
        <begin position="19"/>
        <end position="164"/>
    </location>
</feature>
<protein>
    <recommendedName>
        <fullName evidence="4">LPS export ABC transporter periplasmic protein LptC</fullName>
    </recommendedName>
</protein>
<evidence type="ECO:0008006" key="4">
    <source>
        <dbReference type="Google" id="ProtNLM"/>
    </source>
</evidence>
<comment type="caution">
    <text evidence="2">The sequence shown here is derived from an EMBL/GenBank/DDBJ whole genome shotgun (WGS) entry which is preliminary data.</text>
</comment>
<name>A0A395LWN8_9BACT</name>
<evidence type="ECO:0000256" key="1">
    <source>
        <dbReference type="SAM" id="SignalP"/>
    </source>
</evidence>
<evidence type="ECO:0000313" key="3">
    <source>
        <dbReference type="Proteomes" id="UP000266389"/>
    </source>
</evidence>
<sequence length="164" mass="18900">MKYSYTLLCLLLLANCLAACKTSMLIQSFSTQFGLMYFVRSVEFTGEDGRAELDFTYRENDTMLVTCNFTLESPSPDIYALQRAFFQVEGKTIVCDSLRLMFTTRSENTARYTSTLTKEKFRSLFTHNRAQFVVQGKLRQLVFEGRESFEKNAKAVRLDVLNLP</sequence>
<gene>
    <name evidence="2" type="ORF">D0433_13475</name>
</gene>
<accession>A0A395LWN8</accession>
<proteinExistence type="predicted"/>
<dbReference type="AlphaFoldDB" id="A0A395LWN8"/>
<keyword evidence="1" id="KW-0732">Signal</keyword>
<organism evidence="2 3">
    <name type="scientific">Candidatus Thermochlorobacter aerophilus</name>
    <dbReference type="NCBI Taxonomy" id="1868324"/>
    <lineage>
        <taxon>Bacteria</taxon>
        <taxon>Pseudomonadati</taxon>
        <taxon>Chlorobiota</taxon>
        <taxon>Chlorobiia</taxon>
        <taxon>Chlorobiales</taxon>
        <taxon>Candidatus Thermochlorobacteriaceae</taxon>
        <taxon>Candidatus Thermochlorobacter</taxon>
    </lineage>
</organism>
<dbReference type="EMBL" id="PHFL01000071">
    <property type="protein sequence ID" value="RFM23045.1"/>
    <property type="molecule type" value="Genomic_DNA"/>
</dbReference>
<evidence type="ECO:0000313" key="2">
    <source>
        <dbReference type="EMBL" id="RFM23045.1"/>
    </source>
</evidence>
<feature type="signal peptide" evidence="1">
    <location>
        <begin position="1"/>
        <end position="18"/>
    </location>
</feature>
<dbReference type="Proteomes" id="UP000266389">
    <property type="component" value="Unassembled WGS sequence"/>
</dbReference>
<reference evidence="2 3" key="1">
    <citation type="journal article" date="2011" name="ISME J.">
        <title>Community ecology of hot spring cyanobacterial mats: predominant populations and their functional potential.</title>
        <authorList>
            <person name="Klatt C.G."/>
            <person name="Wood J.M."/>
            <person name="Rusch D.B."/>
            <person name="Bateson M.M."/>
            <person name="Hamamura N."/>
            <person name="Heidelberg J.F."/>
            <person name="Grossman A.R."/>
            <person name="Bhaya D."/>
            <person name="Cohan F.M."/>
            <person name="Kuhl M."/>
            <person name="Bryant D.A."/>
            <person name="Ward D.M."/>
        </authorList>
    </citation>
    <scope>NUCLEOTIDE SEQUENCE [LARGE SCALE GENOMIC DNA]</scope>
    <source>
        <strain evidence="2">OS</strain>
    </source>
</reference>